<evidence type="ECO:0000256" key="2">
    <source>
        <dbReference type="ARBA" id="ARBA00004236"/>
    </source>
</evidence>
<evidence type="ECO:0000256" key="5">
    <source>
        <dbReference type="ARBA" id="ARBA00022679"/>
    </source>
</evidence>
<dbReference type="GO" id="GO:0005886">
    <property type="term" value="C:plasma membrane"/>
    <property type="evidence" value="ECO:0007669"/>
    <property type="project" value="UniProtKB-SubCell"/>
</dbReference>
<keyword evidence="9" id="KW-0902">Two-component regulatory system</keyword>
<evidence type="ECO:0000256" key="8">
    <source>
        <dbReference type="ARBA" id="ARBA00022989"/>
    </source>
</evidence>
<organism evidence="15 16">
    <name type="scientific">Kineococcus radiotolerans (strain ATCC BAA-149 / DSM 14245 / SRS30216)</name>
    <dbReference type="NCBI Taxonomy" id="266940"/>
    <lineage>
        <taxon>Bacteria</taxon>
        <taxon>Bacillati</taxon>
        <taxon>Actinomycetota</taxon>
        <taxon>Actinomycetes</taxon>
        <taxon>Kineosporiales</taxon>
        <taxon>Kineosporiaceae</taxon>
        <taxon>Kineococcus</taxon>
    </lineage>
</organism>
<dbReference type="Pfam" id="PF00672">
    <property type="entry name" value="HAMP"/>
    <property type="match status" value="1"/>
</dbReference>
<gene>
    <name evidence="15" type="ordered locus">Krad_2109</name>
</gene>
<feature type="domain" description="Histidine kinase" evidence="13">
    <location>
        <begin position="267"/>
        <end position="474"/>
    </location>
</feature>
<dbReference type="Proteomes" id="UP000001116">
    <property type="component" value="Chromosome"/>
</dbReference>
<sequence>MRAGSDRRVRRPNGSSARWPGRWPGRRHAPGLRAGLILSFTLGATLLATLTALATFAVTRQYLLDQREQTALRQAFADASSVRDSLRTTGLPVGEALAALSPPDGSEVLVHQEGRWYSTSLEVGALDVPDGLRQAVDSGDAASSWADTGAEPVLVVGVPLPAVQAQYYEITTTTELERTLRTVRTALAAFAVSTAAGGALLGVWAAGRAVAPLNAVARTAVRIAGGEPGTRLPLTQDPDLATIVGSFNTMVDALEEQIQREARFSADVSHELRSPLTTLTTSVALLQKRRAELSPRSRQVLDLVDAELRRFARTLDDLLELSRLESGTDSSDRAPIDAADLVRRALTGSGRRNVPVLAEQQGWVHGNAQQLERALVNLFDNADRHGRGLVGVQVDADDAVVRVLVDDAGPGVPPAQRRQVFERFARVGSRGSLPGTGLGLSLVAETVHGHGGAVRCSTSPAGGARFVVQLPALAAPPAGEARVSSPADDAAGEHSNPTSTGPRRTSRGPA</sequence>
<evidence type="ECO:0000256" key="10">
    <source>
        <dbReference type="ARBA" id="ARBA00023136"/>
    </source>
</evidence>
<dbReference type="InterPro" id="IPR004358">
    <property type="entry name" value="Sig_transdc_His_kin-like_C"/>
</dbReference>
<dbReference type="HOGENOM" id="CLU_000445_89_6_11"/>
<dbReference type="CDD" id="cd00075">
    <property type="entry name" value="HATPase"/>
    <property type="match status" value="1"/>
</dbReference>
<dbReference type="InterPro" id="IPR003594">
    <property type="entry name" value="HATPase_dom"/>
</dbReference>
<dbReference type="AlphaFoldDB" id="A6W9V5"/>
<evidence type="ECO:0000313" key="15">
    <source>
        <dbReference type="EMBL" id="ABS03594.1"/>
    </source>
</evidence>
<keyword evidence="4" id="KW-0597">Phosphoprotein</keyword>
<protein>
    <recommendedName>
        <fullName evidence="3">histidine kinase</fullName>
        <ecNumber evidence="3">2.7.13.3</ecNumber>
    </recommendedName>
</protein>
<dbReference type="Pfam" id="PF02518">
    <property type="entry name" value="HATPase_c"/>
    <property type="match status" value="1"/>
</dbReference>
<evidence type="ECO:0000259" key="13">
    <source>
        <dbReference type="PROSITE" id="PS50109"/>
    </source>
</evidence>
<feature type="region of interest" description="Disordered" evidence="11">
    <location>
        <begin position="1"/>
        <end position="24"/>
    </location>
</feature>
<dbReference type="EC" id="2.7.13.3" evidence="3"/>
<dbReference type="Gene3D" id="3.30.565.10">
    <property type="entry name" value="Histidine kinase-like ATPase, C-terminal domain"/>
    <property type="match status" value="1"/>
</dbReference>
<dbReference type="InterPro" id="IPR003661">
    <property type="entry name" value="HisK_dim/P_dom"/>
</dbReference>
<comment type="catalytic activity">
    <reaction evidence="1">
        <text>ATP + protein L-histidine = ADP + protein N-phospho-L-histidine.</text>
        <dbReference type="EC" id="2.7.13.3"/>
    </reaction>
</comment>
<evidence type="ECO:0000256" key="3">
    <source>
        <dbReference type="ARBA" id="ARBA00012438"/>
    </source>
</evidence>
<dbReference type="SMART" id="SM00304">
    <property type="entry name" value="HAMP"/>
    <property type="match status" value="1"/>
</dbReference>
<dbReference type="GO" id="GO:0000155">
    <property type="term" value="F:phosphorelay sensor kinase activity"/>
    <property type="evidence" value="ECO:0007669"/>
    <property type="project" value="InterPro"/>
</dbReference>
<comment type="subcellular location">
    <subcellularLocation>
        <location evidence="2">Cell membrane</location>
    </subcellularLocation>
</comment>
<feature type="domain" description="HAMP" evidence="14">
    <location>
        <begin position="207"/>
        <end position="259"/>
    </location>
</feature>
<dbReference type="PANTHER" id="PTHR45436:SF5">
    <property type="entry name" value="SENSOR HISTIDINE KINASE TRCS"/>
    <property type="match status" value="1"/>
</dbReference>
<evidence type="ECO:0000256" key="11">
    <source>
        <dbReference type="SAM" id="MobiDB-lite"/>
    </source>
</evidence>
<reference evidence="16" key="1">
    <citation type="journal article" date="2008" name="PLoS ONE">
        <title>Survival in nuclear waste, extreme resistance, and potential applications gleaned from the genome sequence of Kineococcus radiotolerans SRS30216.</title>
        <authorList>
            <person name="Bagwell C.E."/>
            <person name="Bhat S."/>
            <person name="Hawkins G.M."/>
            <person name="Smith B.W."/>
            <person name="Biswas T."/>
            <person name="Hoover T.R."/>
            <person name="Saunders E."/>
            <person name="Han C.S."/>
            <person name="Tsodikov O.V."/>
            <person name="Shimkets L.J."/>
        </authorList>
    </citation>
    <scope>NUCLEOTIDE SEQUENCE [LARGE SCALE GENOMIC DNA]</scope>
    <source>
        <strain evidence="16">ATCC BAA-149 / DSM 14245 / SRS30216</strain>
    </source>
</reference>
<keyword evidence="7 15" id="KW-0418">Kinase</keyword>
<dbReference type="Gene3D" id="6.10.340.10">
    <property type="match status" value="1"/>
</dbReference>
<dbReference type="InterPro" id="IPR036890">
    <property type="entry name" value="HATPase_C_sf"/>
</dbReference>
<dbReference type="PROSITE" id="PS50885">
    <property type="entry name" value="HAMP"/>
    <property type="match status" value="1"/>
</dbReference>
<dbReference type="SUPFAM" id="SSF158472">
    <property type="entry name" value="HAMP domain-like"/>
    <property type="match status" value="1"/>
</dbReference>
<dbReference type="STRING" id="266940.Krad_2109"/>
<evidence type="ECO:0000256" key="4">
    <source>
        <dbReference type="ARBA" id="ARBA00022553"/>
    </source>
</evidence>
<dbReference type="PANTHER" id="PTHR45436">
    <property type="entry name" value="SENSOR HISTIDINE KINASE YKOH"/>
    <property type="match status" value="1"/>
</dbReference>
<accession>A6W9V5</accession>
<dbReference type="SMART" id="SM00388">
    <property type="entry name" value="HisKA"/>
    <property type="match status" value="1"/>
</dbReference>
<keyword evidence="6 12" id="KW-0812">Transmembrane</keyword>
<dbReference type="InterPro" id="IPR003660">
    <property type="entry name" value="HAMP_dom"/>
</dbReference>
<dbReference type="InterPro" id="IPR050428">
    <property type="entry name" value="TCS_sensor_his_kinase"/>
</dbReference>
<evidence type="ECO:0000313" key="16">
    <source>
        <dbReference type="Proteomes" id="UP000001116"/>
    </source>
</evidence>
<evidence type="ECO:0000256" key="6">
    <source>
        <dbReference type="ARBA" id="ARBA00022692"/>
    </source>
</evidence>
<evidence type="ECO:0000259" key="14">
    <source>
        <dbReference type="PROSITE" id="PS50885"/>
    </source>
</evidence>
<keyword evidence="8 12" id="KW-1133">Transmembrane helix</keyword>
<dbReference type="CDD" id="cd06225">
    <property type="entry name" value="HAMP"/>
    <property type="match status" value="1"/>
</dbReference>
<dbReference type="InterPro" id="IPR005467">
    <property type="entry name" value="His_kinase_dom"/>
</dbReference>
<dbReference type="PROSITE" id="PS50109">
    <property type="entry name" value="HIS_KIN"/>
    <property type="match status" value="1"/>
</dbReference>
<dbReference type="eggNOG" id="COG2770">
    <property type="taxonomic scope" value="Bacteria"/>
</dbReference>
<dbReference type="Gene3D" id="1.10.287.130">
    <property type="match status" value="1"/>
</dbReference>
<feature type="region of interest" description="Disordered" evidence="11">
    <location>
        <begin position="477"/>
        <end position="510"/>
    </location>
</feature>
<dbReference type="eggNOG" id="COG2205">
    <property type="taxonomic scope" value="Bacteria"/>
</dbReference>
<dbReference type="SMART" id="SM00387">
    <property type="entry name" value="HATPase_c"/>
    <property type="match status" value="1"/>
</dbReference>
<name>A6W9V5_KINRD</name>
<evidence type="ECO:0000256" key="1">
    <source>
        <dbReference type="ARBA" id="ARBA00000085"/>
    </source>
</evidence>
<proteinExistence type="predicted"/>
<dbReference type="InterPro" id="IPR036097">
    <property type="entry name" value="HisK_dim/P_sf"/>
</dbReference>
<feature type="transmembrane region" description="Helical" evidence="12">
    <location>
        <begin position="36"/>
        <end position="58"/>
    </location>
</feature>
<keyword evidence="16" id="KW-1185">Reference proteome</keyword>
<dbReference type="PRINTS" id="PR00344">
    <property type="entry name" value="BCTRLSENSOR"/>
</dbReference>
<dbReference type="CDD" id="cd00082">
    <property type="entry name" value="HisKA"/>
    <property type="match status" value="1"/>
</dbReference>
<evidence type="ECO:0000256" key="12">
    <source>
        <dbReference type="SAM" id="Phobius"/>
    </source>
</evidence>
<keyword evidence="10 12" id="KW-0472">Membrane</keyword>
<keyword evidence="5" id="KW-0808">Transferase</keyword>
<dbReference type="Pfam" id="PF00512">
    <property type="entry name" value="HisKA"/>
    <property type="match status" value="1"/>
</dbReference>
<dbReference type="EMBL" id="CP000750">
    <property type="protein sequence ID" value="ABS03594.1"/>
    <property type="molecule type" value="Genomic_DNA"/>
</dbReference>
<evidence type="ECO:0000256" key="9">
    <source>
        <dbReference type="ARBA" id="ARBA00023012"/>
    </source>
</evidence>
<dbReference type="SUPFAM" id="SSF55874">
    <property type="entry name" value="ATPase domain of HSP90 chaperone/DNA topoisomerase II/histidine kinase"/>
    <property type="match status" value="1"/>
</dbReference>
<evidence type="ECO:0000256" key="7">
    <source>
        <dbReference type="ARBA" id="ARBA00022777"/>
    </source>
</evidence>
<dbReference type="SUPFAM" id="SSF47384">
    <property type="entry name" value="Homodimeric domain of signal transducing histidine kinase"/>
    <property type="match status" value="1"/>
</dbReference>
<dbReference type="KEGG" id="kra:Krad_2109"/>